<dbReference type="Proteomes" id="UP000286921">
    <property type="component" value="Unassembled WGS sequence"/>
</dbReference>
<dbReference type="Pfam" id="PF08538">
    <property type="entry name" value="DUF1749"/>
    <property type="match status" value="1"/>
</dbReference>
<dbReference type="PANTHER" id="PTHR31591">
    <property type="entry name" value="UPF0613 PROTEIN PB24D3.06C"/>
    <property type="match status" value="1"/>
</dbReference>
<evidence type="ECO:0000313" key="2">
    <source>
        <dbReference type="Proteomes" id="UP000286921"/>
    </source>
</evidence>
<protein>
    <submittedName>
        <fullName evidence="1">UPF0613 protein PB24D3.06c</fullName>
    </submittedName>
</protein>
<accession>A0A401KYB6</accession>
<dbReference type="EMBL" id="BDHI01000015">
    <property type="protein sequence ID" value="GCB24293.1"/>
    <property type="molecule type" value="Genomic_DNA"/>
</dbReference>
<dbReference type="InterPro" id="IPR013744">
    <property type="entry name" value="SidJ"/>
</dbReference>
<gene>
    <name evidence="1" type="ORF">AAWM_07178</name>
</gene>
<sequence length="540" mass="58918">MYSKFWPKGGLPGILHHFTETLVTFEYTTTTPSLSQPHTLLFVGGLGDGLATTSYMADLARALHSTPWSLFTLNLTSSYQSWGLGHLDRDTDEIAQCIRYIKDYKADKYGSASAAGSKIVLMGHSTGSQCVMHYLTRPNPHTTKPPFDKYLEHVERLPLDGAIMQAPVSDREAILWVLENGFGGRSSAECKAVYEKLVGMAREAEEKRIREGGEFDVILPIELTSFAYPANTPLSARRLLSLVSPDAPGNPGEDDMFSSDLGPEQLEKTFGKVKSGGLLAGKAKLMVLYSGKDQSVPDWVDKEALLRKWRGIANAGCAKGEEVWDDEHTAVIPGASHALSNDDQAEPRRFLVDKVMGYLKTVVNVGTPDEPCALSEKQQIHETWNAASQLETGSRYSTQDSTGLRARRDWVKYGLVMDRTPSFTVNDYVYACMMLDSNADIKIQFKCSRRHCGMFILYVEANTFNALVDSSRTVKRTRAPAQLTGASSKCYYGIAGIGQLAVGLNILLQGGVVDGDAAGYGGKVNGLDSAVVGASLPLED</sequence>
<dbReference type="PANTHER" id="PTHR31591:SF1">
    <property type="entry name" value="UPF0613 PROTEIN PB24D3.06C"/>
    <property type="match status" value="1"/>
</dbReference>
<name>A0A401KYB6_ASPAW</name>
<dbReference type="InterPro" id="IPR029058">
    <property type="entry name" value="AB_hydrolase_fold"/>
</dbReference>
<organism evidence="1 2">
    <name type="scientific">Aspergillus awamori</name>
    <name type="common">Black koji mold</name>
    <dbReference type="NCBI Taxonomy" id="105351"/>
    <lineage>
        <taxon>Eukaryota</taxon>
        <taxon>Fungi</taxon>
        <taxon>Dikarya</taxon>
        <taxon>Ascomycota</taxon>
        <taxon>Pezizomycotina</taxon>
        <taxon>Eurotiomycetes</taxon>
        <taxon>Eurotiomycetidae</taxon>
        <taxon>Eurotiales</taxon>
        <taxon>Aspergillaceae</taxon>
        <taxon>Aspergillus</taxon>
    </lineage>
</organism>
<evidence type="ECO:0000313" key="1">
    <source>
        <dbReference type="EMBL" id="GCB24293.1"/>
    </source>
</evidence>
<dbReference type="SUPFAM" id="SSF53474">
    <property type="entry name" value="alpha/beta-Hydrolases"/>
    <property type="match status" value="1"/>
</dbReference>
<proteinExistence type="predicted"/>
<reference evidence="1 2" key="1">
    <citation type="submission" date="2016-09" db="EMBL/GenBank/DDBJ databases">
        <title>Aspergillus awamori IFM 58123T.</title>
        <authorList>
            <person name="Kusuya Y."/>
            <person name="Shimizu M."/>
            <person name="Takahashi H."/>
            <person name="Yaguchi T."/>
        </authorList>
    </citation>
    <scope>NUCLEOTIDE SEQUENCE [LARGE SCALE GENOMIC DNA]</scope>
    <source>
        <strain evidence="1 2">IFM 58123</strain>
    </source>
</reference>
<comment type="caution">
    <text evidence="1">The sequence shown here is derived from an EMBL/GenBank/DDBJ whole genome shotgun (WGS) entry which is preliminary data.</text>
</comment>
<keyword evidence="2" id="KW-1185">Reference proteome</keyword>
<dbReference type="AlphaFoldDB" id="A0A401KYB6"/>
<dbReference type="Gene3D" id="3.40.50.1820">
    <property type="entry name" value="alpha/beta hydrolase"/>
    <property type="match status" value="1"/>
</dbReference>